<protein>
    <submittedName>
        <fullName evidence="1">Prophage LambdaSa1, structural protein</fullName>
    </submittedName>
</protein>
<name>A0A133XT01_9LACT</name>
<organism evidence="1 2">
    <name type="scientific">Aerococcus christensenii</name>
    <dbReference type="NCBI Taxonomy" id="87541"/>
    <lineage>
        <taxon>Bacteria</taxon>
        <taxon>Bacillati</taxon>
        <taxon>Bacillota</taxon>
        <taxon>Bacilli</taxon>
        <taxon>Lactobacillales</taxon>
        <taxon>Aerococcaceae</taxon>
        <taxon>Aerococcus</taxon>
    </lineage>
</organism>
<evidence type="ECO:0000313" key="2">
    <source>
        <dbReference type="Proteomes" id="UP000070422"/>
    </source>
</evidence>
<dbReference type="Pfam" id="PF25681">
    <property type="entry name" value="Phage_TTP_17"/>
    <property type="match status" value="1"/>
</dbReference>
<comment type="caution">
    <text evidence="1">The sequence shown here is derived from an EMBL/GenBank/DDBJ whole genome shotgun (WGS) entry which is preliminary data.</text>
</comment>
<dbReference type="OrthoDB" id="2184509at2"/>
<reference evidence="1 2" key="1">
    <citation type="submission" date="2016-01" db="EMBL/GenBank/DDBJ databases">
        <authorList>
            <person name="Oliw E.H."/>
        </authorList>
    </citation>
    <scope>NUCLEOTIDE SEQUENCE [LARGE SCALE GENOMIC DNA]</scope>
    <source>
        <strain evidence="1 2">KA00635</strain>
    </source>
</reference>
<dbReference type="InterPro" id="IPR058154">
    <property type="entry name" value="Bxb1_TTP-like"/>
</dbReference>
<dbReference type="EMBL" id="LSCQ01000086">
    <property type="protein sequence ID" value="KXB34058.1"/>
    <property type="molecule type" value="Genomic_DNA"/>
</dbReference>
<dbReference type="Proteomes" id="UP000070422">
    <property type="component" value="Unassembled WGS sequence"/>
</dbReference>
<dbReference type="RefSeq" id="WP_060937245.1">
    <property type="nucleotide sequence ID" value="NZ_JASOZP010000028.1"/>
</dbReference>
<proteinExistence type="predicted"/>
<sequence>MDAKNVSFGKPKISGAIFSAPLGSKLPTDPVTPLDEAFKELGFVSDDGLSNSNSPKSDTIKAWGGATVLVVQKEKADEFTFKLLETTNLEVLKEVYGAMNITGDLKNGITIKANAISSKPHVLVFDLSLQAGVKRIVLPNATIKEISDIEYTDEDAIGYEITVACSPDKEGNTHYEYIKEVG</sequence>
<accession>A0A133XT01</accession>
<gene>
    <name evidence="1" type="ORF">HMPREF3187_01560</name>
</gene>
<dbReference type="PATRIC" id="fig|87541.4.peg.1547"/>
<dbReference type="AlphaFoldDB" id="A0A133XT01"/>
<evidence type="ECO:0000313" key="1">
    <source>
        <dbReference type="EMBL" id="KXB34058.1"/>
    </source>
</evidence>